<gene>
    <name evidence="1" type="ORF">OBE_03473</name>
</gene>
<dbReference type="EMBL" id="AJWZ01002323">
    <property type="protein sequence ID" value="EKC71277.1"/>
    <property type="molecule type" value="Genomic_DNA"/>
</dbReference>
<name>K1TDL4_9ZZZZ</name>
<accession>K1TDL4</accession>
<organism evidence="1">
    <name type="scientific">human gut metagenome</name>
    <dbReference type="NCBI Taxonomy" id="408170"/>
    <lineage>
        <taxon>unclassified sequences</taxon>
        <taxon>metagenomes</taxon>
        <taxon>organismal metagenomes</taxon>
    </lineage>
</organism>
<proteinExistence type="predicted"/>
<sequence length="103" mass="12379">MVNEKVPTEKNKERTLLMKHLQDYTAKNNFDYFIHKDLGGFLRRELDFYIKNEVMFLDDLDATRIMEHLAQVKAIKLVGEKIITFLAQLEDFQKKLWLKKKFV</sequence>
<protein>
    <submittedName>
        <fullName evidence="1">Type III restriction-modification system methylation subunit</fullName>
    </submittedName>
</protein>
<feature type="non-terminal residue" evidence="1">
    <location>
        <position position="103"/>
    </location>
</feature>
<reference evidence="1" key="1">
    <citation type="journal article" date="2013" name="Environ. Microbiol.">
        <title>Microbiota from the distal guts of lean and obese adolescents exhibit partial functional redundancy besides clear differences in community structure.</title>
        <authorList>
            <person name="Ferrer M."/>
            <person name="Ruiz A."/>
            <person name="Lanza F."/>
            <person name="Haange S.B."/>
            <person name="Oberbach A."/>
            <person name="Till H."/>
            <person name="Bargiela R."/>
            <person name="Campoy C."/>
            <person name="Segura M.T."/>
            <person name="Richter M."/>
            <person name="von Bergen M."/>
            <person name="Seifert J."/>
            <person name="Suarez A."/>
        </authorList>
    </citation>
    <scope>NUCLEOTIDE SEQUENCE</scope>
</reference>
<dbReference type="AlphaFoldDB" id="K1TDL4"/>
<evidence type="ECO:0000313" key="1">
    <source>
        <dbReference type="EMBL" id="EKC71277.1"/>
    </source>
</evidence>
<comment type="caution">
    <text evidence="1">The sequence shown here is derived from an EMBL/GenBank/DDBJ whole genome shotgun (WGS) entry which is preliminary data.</text>
</comment>